<sequence>MGCRSRRSAAAVGPPPSQRSAFILRSFAGRLSSRLPPADRGGLCAGAGADASVGVGARLCWYKSPVDWVMGSKPALSALSALRRRRLSASAPCVSLRRCSFRGRSPVLQAFSECREVSRSTFLARSSFPEELILCSLLGSRPPPPPPPPLLSSVHREHPATPGAVTVGQRGGGRVRRRGQGALVLVLLDAVRRRWDLEGAVELGVVDPEEALLQGHHRQEAMAPQNLVLGVRRPRLAARTFDHGMDGRHGRPAKLRFKLLRLTGAARRGCAEDDADINELQAPN</sequence>
<evidence type="ECO:0000256" key="1">
    <source>
        <dbReference type="SAM" id="MobiDB-lite"/>
    </source>
</evidence>
<dbReference type="Proteomes" id="UP000314294">
    <property type="component" value="Unassembled WGS sequence"/>
</dbReference>
<accession>A0A4Z2J754</accession>
<evidence type="ECO:0000313" key="2">
    <source>
        <dbReference type="EMBL" id="TNN85857.1"/>
    </source>
</evidence>
<proteinExistence type="predicted"/>
<protein>
    <submittedName>
        <fullName evidence="2">Uncharacterized protein</fullName>
    </submittedName>
</protein>
<dbReference type="AlphaFoldDB" id="A0A4Z2J754"/>
<evidence type="ECO:0000313" key="3">
    <source>
        <dbReference type="Proteomes" id="UP000314294"/>
    </source>
</evidence>
<name>A0A4Z2J754_9TELE</name>
<feature type="region of interest" description="Disordered" evidence="1">
    <location>
        <begin position="144"/>
        <end position="173"/>
    </location>
</feature>
<organism evidence="2 3">
    <name type="scientific">Liparis tanakae</name>
    <name type="common">Tanaka's snailfish</name>
    <dbReference type="NCBI Taxonomy" id="230148"/>
    <lineage>
        <taxon>Eukaryota</taxon>
        <taxon>Metazoa</taxon>
        <taxon>Chordata</taxon>
        <taxon>Craniata</taxon>
        <taxon>Vertebrata</taxon>
        <taxon>Euteleostomi</taxon>
        <taxon>Actinopterygii</taxon>
        <taxon>Neopterygii</taxon>
        <taxon>Teleostei</taxon>
        <taxon>Neoteleostei</taxon>
        <taxon>Acanthomorphata</taxon>
        <taxon>Eupercaria</taxon>
        <taxon>Perciformes</taxon>
        <taxon>Cottioidei</taxon>
        <taxon>Cottales</taxon>
        <taxon>Liparidae</taxon>
        <taxon>Liparis</taxon>
    </lineage>
</organism>
<keyword evidence="3" id="KW-1185">Reference proteome</keyword>
<gene>
    <name evidence="2" type="ORF">EYF80_003701</name>
</gene>
<dbReference type="EMBL" id="SRLO01000018">
    <property type="protein sequence ID" value="TNN85857.1"/>
    <property type="molecule type" value="Genomic_DNA"/>
</dbReference>
<reference evidence="2 3" key="1">
    <citation type="submission" date="2019-03" db="EMBL/GenBank/DDBJ databases">
        <title>First draft genome of Liparis tanakae, snailfish: a comprehensive survey of snailfish specific genes.</title>
        <authorList>
            <person name="Kim W."/>
            <person name="Song I."/>
            <person name="Jeong J.-H."/>
            <person name="Kim D."/>
            <person name="Kim S."/>
            <person name="Ryu S."/>
            <person name="Song J.Y."/>
            <person name="Lee S.K."/>
        </authorList>
    </citation>
    <scope>NUCLEOTIDE SEQUENCE [LARGE SCALE GENOMIC DNA]</scope>
    <source>
        <tissue evidence="2">Muscle</tissue>
    </source>
</reference>
<comment type="caution">
    <text evidence="2">The sequence shown here is derived from an EMBL/GenBank/DDBJ whole genome shotgun (WGS) entry which is preliminary data.</text>
</comment>